<protein>
    <submittedName>
        <fullName evidence="2">SIS domain-containing protein</fullName>
    </submittedName>
</protein>
<organism evidence="2 3">
    <name type="scientific">Paenibacillus sabuli</name>
    <dbReference type="NCBI Taxonomy" id="2772509"/>
    <lineage>
        <taxon>Bacteria</taxon>
        <taxon>Bacillati</taxon>
        <taxon>Bacillota</taxon>
        <taxon>Bacilli</taxon>
        <taxon>Bacillales</taxon>
        <taxon>Paenibacillaceae</taxon>
        <taxon>Paenibacillus</taxon>
    </lineage>
</organism>
<dbReference type="InterPro" id="IPR046348">
    <property type="entry name" value="SIS_dom_sf"/>
</dbReference>
<dbReference type="SUPFAM" id="SSF53697">
    <property type="entry name" value="SIS domain"/>
    <property type="match status" value="1"/>
</dbReference>
<sequence>MQAATRYLQLVRAQLEQAAQQQEAIGAAAGLVARAIGGGGLWHLFGTGHSHLLAEEMFYRAGGLAAVNPILEEGLMLHRGAAQSTALERLAGLADVVLDQQPTSPGDALLIVSNSGRNAVPIEMALAARRKGIAVISLSSLQSAAVVTSRHASGRLLHELADVALDNMTVPGDAALDIDGVAQRVCATSTVTGAALLQAVAAAAIEQLAAAGGAPAVFASSNGDAGDAHNRALIQRYKGAVRCL</sequence>
<keyword evidence="3" id="KW-1185">Reference proteome</keyword>
<dbReference type="PROSITE" id="PS51464">
    <property type="entry name" value="SIS"/>
    <property type="match status" value="1"/>
</dbReference>
<dbReference type="Gene3D" id="3.40.50.10490">
    <property type="entry name" value="Glucose-6-phosphate isomerase like protein, domain 1"/>
    <property type="match status" value="1"/>
</dbReference>
<dbReference type="CDD" id="cd05013">
    <property type="entry name" value="SIS_RpiR"/>
    <property type="match status" value="1"/>
</dbReference>
<dbReference type="PANTHER" id="PTHR30390">
    <property type="entry name" value="SEDOHEPTULOSE 7-PHOSPHATE ISOMERASE / DNAA INITIATOR-ASSOCIATING FACTOR FOR REPLICATION INITIATION"/>
    <property type="match status" value="1"/>
</dbReference>
<comment type="caution">
    <text evidence="2">The sequence shown here is derived from an EMBL/GenBank/DDBJ whole genome shotgun (WGS) entry which is preliminary data.</text>
</comment>
<reference evidence="2" key="1">
    <citation type="submission" date="2020-09" db="EMBL/GenBank/DDBJ databases">
        <title>A novel bacterium of genus Paenibacillus, isolated from South China Sea.</title>
        <authorList>
            <person name="Huang H."/>
            <person name="Mo K."/>
            <person name="Hu Y."/>
        </authorList>
    </citation>
    <scope>NUCLEOTIDE SEQUENCE</scope>
    <source>
        <strain evidence="2">IB182496</strain>
    </source>
</reference>
<dbReference type="RefSeq" id="WP_190914259.1">
    <property type="nucleotide sequence ID" value="NZ_JACXIZ010000007.1"/>
</dbReference>
<dbReference type="Pfam" id="PF13580">
    <property type="entry name" value="SIS_2"/>
    <property type="match status" value="1"/>
</dbReference>
<feature type="domain" description="SIS" evidence="1">
    <location>
        <begin position="32"/>
        <end position="215"/>
    </location>
</feature>
<dbReference type="Proteomes" id="UP000621560">
    <property type="component" value="Unassembled WGS sequence"/>
</dbReference>
<dbReference type="GO" id="GO:1901135">
    <property type="term" value="P:carbohydrate derivative metabolic process"/>
    <property type="evidence" value="ECO:0007669"/>
    <property type="project" value="InterPro"/>
</dbReference>
<dbReference type="InterPro" id="IPR035472">
    <property type="entry name" value="RpiR-like_SIS"/>
</dbReference>
<evidence type="ECO:0000313" key="3">
    <source>
        <dbReference type="Proteomes" id="UP000621560"/>
    </source>
</evidence>
<dbReference type="NCBIfam" id="NF002805">
    <property type="entry name" value="PRK02947.1"/>
    <property type="match status" value="1"/>
</dbReference>
<dbReference type="InterPro" id="IPR001347">
    <property type="entry name" value="SIS_dom"/>
</dbReference>
<dbReference type="PANTHER" id="PTHR30390:SF7">
    <property type="entry name" value="PHOSPHOHEPTOSE ISOMERASE"/>
    <property type="match status" value="1"/>
</dbReference>
<dbReference type="GO" id="GO:0097367">
    <property type="term" value="F:carbohydrate derivative binding"/>
    <property type="evidence" value="ECO:0007669"/>
    <property type="project" value="InterPro"/>
</dbReference>
<name>A0A927BR80_9BACL</name>
<dbReference type="AlphaFoldDB" id="A0A927BR80"/>
<dbReference type="EMBL" id="JACXIZ010000007">
    <property type="protein sequence ID" value="MBD2843998.1"/>
    <property type="molecule type" value="Genomic_DNA"/>
</dbReference>
<dbReference type="InterPro" id="IPR050099">
    <property type="entry name" value="SIS_GmhA/DiaA_subfam"/>
</dbReference>
<accession>A0A927BR80</accession>
<gene>
    <name evidence="2" type="ORF">IDH44_02240</name>
</gene>
<evidence type="ECO:0000313" key="2">
    <source>
        <dbReference type="EMBL" id="MBD2843998.1"/>
    </source>
</evidence>
<proteinExistence type="predicted"/>
<evidence type="ECO:0000259" key="1">
    <source>
        <dbReference type="PROSITE" id="PS51464"/>
    </source>
</evidence>